<dbReference type="AlphaFoldDB" id="A0A919YU75"/>
<dbReference type="Pfam" id="PF00005">
    <property type="entry name" value="ABC_tran"/>
    <property type="match status" value="1"/>
</dbReference>
<evidence type="ECO:0000256" key="2">
    <source>
        <dbReference type="ARBA" id="ARBA00022475"/>
    </source>
</evidence>
<dbReference type="GO" id="GO:0043190">
    <property type="term" value="C:ATP-binding cassette (ABC) transporter complex"/>
    <property type="evidence" value="ECO:0007669"/>
    <property type="project" value="UniProtKB-ARBA"/>
</dbReference>
<dbReference type="PROSITE" id="PS00211">
    <property type="entry name" value="ABC_TRANSPORTER_1"/>
    <property type="match status" value="1"/>
</dbReference>
<dbReference type="GO" id="GO:0005524">
    <property type="term" value="F:ATP binding"/>
    <property type="evidence" value="ECO:0007669"/>
    <property type="project" value="UniProtKB-KW"/>
</dbReference>
<dbReference type="CDD" id="cd03259">
    <property type="entry name" value="ABC_Carb_Solutes_like"/>
    <property type="match status" value="1"/>
</dbReference>
<evidence type="ECO:0000256" key="7">
    <source>
        <dbReference type="ARBA" id="ARBA00023065"/>
    </source>
</evidence>
<evidence type="ECO:0000259" key="9">
    <source>
        <dbReference type="PROSITE" id="PS50893"/>
    </source>
</evidence>
<keyword evidence="2" id="KW-1003">Cell membrane</keyword>
<evidence type="ECO:0000256" key="8">
    <source>
        <dbReference type="ARBA" id="ARBA00023136"/>
    </source>
</evidence>
<keyword evidence="3" id="KW-0410">Iron transport</keyword>
<keyword evidence="7" id="KW-0406">Ion transport</keyword>
<evidence type="ECO:0000256" key="1">
    <source>
        <dbReference type="ARBA" id="ARBA00022448"/>
    </source>
</evidence>
<dbReference type="GO" id="GO:0015408">
    <property type="term" value="F:ABC-type ferric iron transporter activity"/>
    <property type="evidence" value="ECO:0007669"/>
    <property type="project" value="InterPro"/>
</dbReference>
<keyword evidence="6" id="KW-0408">Iron</keyword>
<sequence length="389" mass="42917">MNAILSLREVSKSFDKTPVLHPLSFDLQPGERICILGPSGCGKSTLLQIVAGLTQASGGGVFIDGKPVEQGSLYVPPEKRPINMVFQDYALWPHMTVRQNMAYGLRRQKISKQEMNARLGRLQELLRLNGLLDRRPSELSGGQQQRVGIARALATEPAILLMDEPLSNLDIKLRTDMRNELAALLGQLSIATLYVTHDMMEAFAIADRILVLRDGAIDQLAEPHQLFERPASPWVAQLMGYHNRLDAVVWPNESNAADSAVQLAEANIAGICSKLPAQSAAGKQGTIMLHPESITVLDEGEPFSWASGVYLAEQVASYAGTEAMKRGERYNLLAAEVQQAIYEGVRWRLIVKLKDGQLVHTLHERHCPEGGRVGLLFPAERTMIYLKVV</sequence>
<dbReference type="InterPro" id="IPR015853">
    <property type="entry name" value="ABC_transpr_FbpC"/>
</dbReference>
<keyword evidence="5 10" id="KW-0067">ATP-binding</keyword>
<dbReference type="Proteomes" id="UP000683139">
    <property type="component" value="Unassembled WGS sequence"/>
</dbReference>
<reference evidence="10" key="1">
    <citation type="submission" date="2021-03" db="EMBL/GenBank/DDBJ databases">
        <title>Antimicrobial resistance genes in bacteria isolated from Japanese honey, and their potential for conferring macrolide and lincosamide resistance in the American foulbrood pathogen Paenibacillus larvae.</title>
        <authorList>
            <person name="Okamoto M."/>
            <person name="Kumagai M."/>
            <person name="Kanamori H."/>
            <person name="Takamatsu D."/>
        </authorList>
    </citation>
    <scope>NUCLEOTIDE SEQUENCE</scope>
    <source>
        <strain evidence="10">J40TS1</strain>
    </source>
</reference>
<evidence type="ECO:0000256" key="5">
    <source>
        <dbReference type="ARBA" id="ARBA00022840"/>
    </source>
</evidence>
<evidence type="ECO:0000313" key="10">
    <source>
        <dbReference type="EMBL" id="GIP18556.1"/>
    </source>
</evidence>
<feature type="domain" description="ABC transporter" evidence="9">
    <location>
        <begin position="5"/>
        <end position="239"/>
    </location>
</feature>
<gene>
    <name evidence="10" type="primary">potA_2</name>
    <name evidence="10" type="ORF">J40TS1_41980</name>
</gene>
<dbReference type="InterPro" id="IPR003593">
    <property type="entry name" value="AAA+_ATPase"/>
</dbReference>
<dbReference type="RefSeq" id="WP_213519140.1">
    <property type="nucleotide sequence ID" value="NZ_BOSE01000009.1"/>
</dbReference>
<dbReference type="InterPro" id="IPR003439">
    <property type="entry name" value="ABC_transporter-like_ATP-bd"/>
</dbReference>
<accession>A0A919YU75</accession>
<evidence type="ECO:0000256" key="6">
    <source>
        <dbReference type="ARBA" id="ARBA00023004"/>
    </source>
</evidence>
<dbReference type="FunFam" id="3.40.50.300:FF:000042">
    <property type="entry name" value="Maltose/maltodextrin ABC transporter, ATP-binding protein"/>
    <property type="match status" value="1"/>
</dbReference>
<dbReference type="EMBL" id="BOSE01000009">
    <property type="protein sequence ID" value="GIP18556.1"/>
    <property type="molecule type" value="Genomic_DNA"/>
</dbReference>
<dbReference type="PROSITE" id="PS50893">
    <property type="entry name" value="ABC_TRANSPORTER_2"/>
    <property type="match status" value="1"/>
</dbReference>
<keyword evidence="4" id="KW-0547">Nucleotide-binding</keyword>
<protein>
    <submittedName>
        <fullName evidence="10">Spermidine/putrescine import ATP-binding protein PotA</fullName>
    </submittedName>
</protein>
<keyword evidence="11" id="KW-1185">Reference proteome</keyword>
<dbReference type="PANTHER" id="PTHR42781:SF4">
    <property type="entry name" value="SPERMIDINE_PUTRESCINE IMPORT ATP-BINDING PROTEIN POTA"/>
    <property type="match status" value="1"/>
</dbReference>
<keyword evidence="8" id="KW-0472">Membrane</keyword>
<evidence type="ECO:0000256" key="3">
    <source>
        <dbReference type="ARBA" id="ARBA00022496"/>
    </source>
</evidence>
<dbReference type="PANTHER" id="PTHR42781">
    <property type="entry name" value="SPERMIDINE/PUTRESCINE IMPORT ATP-BINDING PROTEIN POTA"/>
    <property type="match status" value="1"/>
</dbReference>
<dbReference type="InterPro" id="IPR017871">
    <property type="entry name" value="ABC_transporter-like_CS"/>
</dbReference>
<organism evidence="10 11">
    <name type="scientific">Paenibacillus montaniterrae</name>
    <dbReference type="NCBI Taxonomy" id="429341"/>
    <lineage>
        <taxon>Bacteria</taxon>
        <taxon>Bacillati</taxon>
        <taxon>Bacillota</taxon>
        <taxon>Bacilli</taxon>
        <taxon>Bacillales</taxon>
        <taxon>Paenibacillaceae</taxon>
        <taxon>Paenibacillus</taxon>
    </lineage>
</organism>
<dbReference type="GO" id="GO:0016887">
    <property type="term" value="F:ATP hydrolysis activity"/>
    <property type="evidence" value="ECO:0007669"/>
    <property type="project" value="InterPro"/>
</dbReference>
<dbReference type="SUPFAM" id="SSF52540">
    <property type="entry name" value="P-loop containing nucleoside triphosphate hydrolases"/>
    <property type="match status" value="1"/>
</dbReference>
<evidence type="ECO:0000313" key="11">
    <source>
        <dbReference type="Proteomes" id="UP000683139"/>
    </source>
</evidence>
<comment type="caution">
    <text evidence="10">The sequence shown here is derived from an EMBL/GenBank/DDBJ whole genome shotgun (WGS) entry which is preliminary data.</text>
</comment>
<dbReference type="InterPro" id="IPR050093">
    <property type="entry name" value="ABC_SmlMolc_Importer"/>
</dbReference>
<name>A0A919YU75_9BACL</name>
<proteinExistence type="predicted"/>
<dbReference type="InterPro" id="IPR027417">
    <property type="entry name" value="P-loop_NTPase"/>
</dbReference>
<evidence type="ECO:0000256" key="4">
    <source>
        <dbReference type="ARBA" id="ARBA00022741"/>
    </source>
</evidence>
<dbReference type="Gene3D" id="3.40.50.300">
    <property type="entry name" value="P-loop containing nucleotide triphosphate hydrolases"/>
    <property type="match status" value="1"/>
</dbReference>
<keyword evidence="1" id="KW-0813">Transport</keyword>
<dbReference type="SMART" id="SM00382">
    <property type="entry name" value="AAA"/>
    <property type="match status" value="1"/>
</dbReference>